<reference evidence="5 6" key="1">
    <citation type="submission" date="2019-11" db="EMBL/GenBank/DDBJ databases">
        <authorList>
            <person name="Im W.T."/>
        </authorList>
    </citation>
    <scope>NUCLEOTIDE SEQUENCE [LARGE SCALE GENOMIC DNA]</scope>
    <source>
        <strain evidence="5 6">SB-02</strain>
    </source>
</reference>
<gene>
    <name evidence="5" type="ORF">GLV81_00270</name>
</gene>
<organism evidence="5 6">
    <name type="scientific">Phnomibacter ginsenosidimutans</name>
    <dbReference type="NCBI Taxonomy" id="2676868"/>
    <lineage>
        <taxon>Bacteria</taxon>
        <taxon>Pseudomonadati</taxon>
        <taxon>Bacteroidota</taxon>
        <taxon>Chitinophagia</taxon>
        <taxon>Chitinophagales</taxon>
        <taxon>Chitinophagaceae</taxon>
        <taxon>Phnomibacter</taxon>
    </lineage>
</organism>
<dbReference type="InterPro" id="IPR006665">
    <property type="entry name" value="OmpA-like"/>
</dbReference>
<sequence length="302" mass="33244">MKKLMMPVAGLVVLLSSCVSSKKFQQAQDDYAVLNNKYTQLQEDLKNCEKDLVKASNFLQTSENNNANLKEQLKTYKDQASNLQSTNTQVLGRLEDLSVLSSKQAESVQQSLAKLAERDIYIKDLQGAMARKDSLNMALVMNLKGSLGPIADDDINIEVDKGVVYINISDKLLFTTGSYDVNPKAMNVLEKVATVLKNQPNIEFMVEGHTDNVPIKGGALRDNWDLSVLRATSVVRTLQTKFGIDPKRMTAGGRAEYVPVMSNSSASGKAANRRTRIVVLPELDQFFQLLNPGTTAEKPAGK</sequence>
<dbReference type="CDD" id="cd07185">
    <property type="entry name" value="OmpA_C-like"/>
    <property type="match status" value="1"/>
</dbReference>
<dbReference type="Gene3D" id="3.30.1330.60">
    <property type="entry name" value="OmpA-like domain"/>
    <property type="match status" value="1"/>
</dbReference>
<dbReference type="Pfam" id="PF00691">
    <property type="entry name" value="OmpA"/>
    <property type="match status" value="1"/>
</dbReference>
<dbReference type="InterPro" id="IPR050330">
    <property type="entry name" value="Bact_OuterMem_StrucFunc"/>
</dbReference>
<evidence type="ECO:0000313" key="6">
    <source>
        <dbReference type="Proteomes" id="UP000426027"/>
    </source>
</evidence>
<feature type="chain" id="PRO_5026232873" evidence="3">
    <location>
        <begin position="22"/>
        <end position="302"/>
    </location>
</feature>
<dbReference type="AlphaFoldDB" id="A0A6I6GEE2"/>
<evidence type="ECO:0000313" key="5">
    <source>
        <dbReference type="EMBL" id="QGW26745.1"/>
    </source>
</evidence>
<dbReference type="PANTHER" id="PTHR30329">
    <property type="entry name" value="STATOR ELEMENT OF FLAGELLAR MOTOR COMPLEX"/>
    <property type="match status" value="1"/>
</dbReference>
<evidence type="ECO:0000256" key="3">
    <source>
        <dbReference type="SAM" id="SignalP"/>
    </source>
</evidence>
<dbReference type="Proteomes" id="UP000426027">
    <property type="component" value="Chromosome"/>
</dbReference>
<keyword evidence="6" id="KW-1185">Reference proteome</keyword>
<dbReference type="PANTHER" id="PTHR30329:SF21">
    <property type="entry name" value="LIPOPROTEIN YIAD-RELATED"/>
    <property type="match status" value="1"/>
</dbReference>
<proteinExistence type="predicted"/>
<feature type="coiled-coil region" evidence="2">
    <location>
        <begin position="24"/>
        <end position="86"/>
    </location>
</feature>
<keyword evidence="2" id="KW-0175">Coiled coil</keyword>
<dbReference type="PROSITE" id="PS51257">
    <property type="entry name" value="PROKAR_LIPOPROTEIN"/>
    <property type="match status" value="1"/>
</dbReference>
<dbReference type="EMBL" id="CP046566">
    <property type="protein sequence ID" value="QGW26745.1"/>
    <property type="molecule type" value="Genomic_DNA"/>
</dbReference>
<dbReference type="KEGG" id="fls:GLV81_00270"/>
<dbReference type="RefSeq" id="WP_157475874.1">
    <property type="nucleotide sequence ID" value="NZ_CP046566.1"/>
</dbReference>
<dbReference type="InterPro" id="IPR036737">
    <property type="entry name" value="OmpA-like_sf"/>
</dbReference>
<evidence type="ECO:0000256" key="1">
    <source>
        <dbReference type="PROSITE-ProRule" id="PRU00473"/>
    </source>
</evidence>
<feature type="signal peptide" evidence="3">
    <location>
        <begin position="1"/>
        <end position="21"/>
    </location>
</feature>
<protein>
    <submittedName>
        <fullName evidence="5">OmpA family protein</fullName>
    </submittedName>
</protein>
<keyword evidence="1" id="KW-0472">Membrane</keyword>
<dbReference type="PROSITE" id="PS51123">
    <property type="entry name" value="OMPA_2"/>
    <property type="match status" value="1"/>
</dbReference>
<name>A0A6I6GEE2_9BACT</name>
<dbReference type="SUPFAM" id="SSF103088">
    <property type="entry name" value="OmpA-like"/>
    <property type="match status" value="1"/>
</dbReference>
<evidence type="ECO:0000256" key="2">
    <source>
        <dbReference type="SAM" id="Coils"/>
    </source>
</evidence>
<dbReference type="GO" id="GO:0016020">
    <property type="term" value="C:membrane"/>
    <property type="evidence" value="ECO:0007669"/>
    <property type="project" value="UniProtKB-UniRule"/>
</dbReference>
<accession>A0A6I6GEE2</accession>
<evidence type="ECO:0000259" key="4">
    <source>
        <dbReference type="PROSITE" id="PS51123"/>
    </source>
</evidence>
<feature type="domain" description="OmpA-like" evidence="4">
    <location>
        <begin position="161"/>
        <end position="283"/>
    </location>
</feature>
<keyword evidence="3" id="KW-0732">Signal</keyword>